<evidence type="ECO:0000313" key="6">
    <source>
        <dbReference type="EMBL" id="ODA29513.1"/>
    </source>
</evidence>
<accession>A0A1C3E8E0</accession>
<dbReference type="EMBL" id="LYDR01000128">
    <property type="protein sequence ID" value="ODA29513.1"/>
    <property type="molecule type" value="Genomic_DNA"/>
</dbReference>
<dbReference type="InterPro" id="IPR001789">
    <property type="entry name" value="Sig_transdc_resp-reg_receiver"/>
</dbReference>
<dbReference type="Proteomes" id="UP000094828">
    <property type="component" value="Unassembled WGS sequence"/>
</dbReference>
<dbReference type="InterPro" id="IPR002078">
    <property type="entry name" value="Sigma_54_int"/>
</dbReference>
<keyword evidence="7" id="KW-1185">Reference proteome</keyword>
<sequence length="459" mass="51188">MTSCCDKDGHMKYTRSVLIVEDEEIIRTSLLEFLTDEGYQAMAAPNVATALKLAREREFQVAVCDVQLPDGDGLALLRKLQQITPGVSGLIITAYATVENAVEAFKSGAFDYLVKPVIFDDLANKLARLFQYRDLYLENQILRRELARRDDGDEIVGSSTILREVQDSARKVALANANVLLVGESGTGKELFARMIHKWGPKKDERFLAIHCGMRPIEMLESQLFGAAAGTIPGSGEQSGAFRSAESGTVYLDEITLLPLAMQAKLVRAMEYSEVLPLGSADAAKIQCRIIASSSRDLAQEIAEGRFQDDLFYRLDGVKLLIPPLRDRLDDIPELVDFFIARHSKVMNRRVTSATSETIRLLLTANWKGNVRQLDNAIQRAVMLCDSTQITPKDLPPDLVGISQPLPDTDDLRTAIRHYEKMHILRVLKLCPDKREAAKRLKLGLSSLYRKIEELGIDL</sequence>
<evidence type="ECO:0000256" key="1">
    <source>
        <dbReference type="ARBA" id="ARBA00022741"/>
    </source>
</evidence>
<dbReference type="Gene3D" id="3.40.50.2300">
    <property type="match status" value="1"/>
</dbReference>
<dbReference type="PROSITE" id="PS50045">
    <property type="entry name" value="SIGMA54_INTERACT_4"/>
    <property type="match status" value="1"/>
</dbReference>
<feature type="domain" description="Sigma-54 factor interaction" evidence="4">
    <location>
        <begin position="155"/>
        <end position="383"/>
    </location>
</feature>
<dbReference type="SUPFAM" id="SSF52540">
    <property type="entry name" value="P-loop containing nucleoside triphosphate hydrolases"/>
    <property type="match status" value="1"/>
</dbReference>
<dbReference type="Gene3D" id="1.10.8.60">
    <property type="match status" value="1"/>
</dbReference>
<dbReference type="Pfam" id="PF00158">
    <property type="entry name" value="Sigma54_activat"/>
    <property type="match status" value="1"/>
</dbReference>
<comment type="caution">
    <text evidence="6">The sequence shown here is derived from an EMBL/GenBank/DDBJ whole genome shotgun (WGS) entry which is preliminary data.</text>
</comment>
<dbReference type="AlphaFoldDB" id="A0A1C3E8E0"/>
<organism evidence="6 7">
    <name type="scientific">Planctopirus hydrillae</name>
    <dbReference type="NCBI Taxonomy" id="1841610"/>
    <lineage>
        <taxon>Bacteria</taxon>
        <taxon>Pseudomonadati</taxon>
        <taxon>Planctomycetota</taxon>
        <taxon>Planctomycetia</taxon>
        <taxon>Planctomycetales</taxon>
        <taxon>Planctomycetaceae</taxon>
        <taxon>Planctopirus</taxon>
    </lineage>
</organism>
<dbReference type="InterPro" id="IPR003593">
    <property type="entry name" value="AAA+_ATPase"/>
</dbReference>
<dbReference type="InterPro" id="IPR027417">
    <property type="entry name" value="P-loop_NTPase"/>
</dbReference>
<dbReference type="Pfam" id="PF00072">
    <property type="entry name" value="Response_reg"/>
    <property type="match status" value="1"/>
</dbReference>
<dbReference type="InterPro" id="IPR025662">
    <property type="entry name" value="Sigma_54_int_dom_ATP-bd_1"/>
</dbReference>
<protein>
    <submittedName>
        <fullName evidence="6">Transcriptional regulator</fullName>
    </submittedName>
</protein>
<evidence type="ECO:0000256" key="3">
    <source>
        <dbReference type="PROSITE-ProRule" id="PRU00169"/>
    </source>
</evidence>
<dbReference type="Pfam" id="PF25601">
    <property type="entry name" value="AAA_lid_14"/>
    <property type="match status" value="1"/>
</dbReference>
<dbReference type="CDD" id="cd00009">
    <property type="entry name" value="AAA"/>
    <property type="match status" value="1"/>
</dbReference>
<proteinExistence type="predicted"/>
<dbReference type="GO" id="GO:0005524">
    <property type="term" value="F:ATP binding"/>
    <property type="evidence" value="ECO:0007669"/>
    <property type="project" value="UniProtKB-KW"/>
</dbReference>
<keyword evidence="1" id="KW-0547">Nucleotide-binding</keyword>
<feature type="modified residue" description="4-aspartylphosphate" evidence="3">
    <location>
        <position position="65"/>
    </location>
</feature>
<dbReference type="PANTHER" id="PTHR32071:SF119">
    <property type="entry name" value="SIGMA L-DEPENDENT TRANSCRIPTIONAL REGULATOR YPLP-RELATED"/>
    <property type="match status" value="1"/>
</dbReference>
<name>A0A1C3E8E0_9PLAN</name>
<dbReference type="InterPro" id="IPR009057">
    <property type="entry name" value="Homeodomain-like_sf"/>
</dbReference>
<dbReference type="GO" id="GO:0006355">
    <property type="term" value="P:regulation of DNA-templated transcription"/>
    <property type="evidence" value="ECO:0007669"/>
    <property type="project" value="InterPro"/>
</dbReference>
<dbReference type="PROSITE" id="PS50110">
    <property type="entry name" value="RESPONSE_REGULATORY"/>
    <property type="match status" value="1"/>
</dbReference>
<dbReference type="InterPro" id="IPR058031">
    <property type="entry name" value="AAA_lid_NorR"/>
</dbReference>
<dbReference type="SUPFAM" id="SSF46689">
    <property type="entry name" value="Homeodomain-like"/>
    <property type="match status" value="1"/>
</dbReference>
<gene>
    <name evidence="6" type="ORF">A6X21_08675</name>
</gene>
<dbReference type="SMART" id="SM00448">
    <property type="entry name" value="REC"/>
    <property type="match status" value="1"/>
</dbReference>
<dbReference type="SMART" id="SM00382">
    <property type="entry name" value="AAA"/>
    <property type="match status" value="1"/>
</dbReference>
<dbReference type="InterPro" id="IPR011006">
    <property type="entry name" value="CheY-like_superfamily"/>
</dbReference>
<evidence type="ECO:0000313" key="7">
    <source>
        <dbReference type="Proteomes" id="UP000094828"/>
    </source>
</evidence>
<feature type="domain" description="Response regulatory" evidence="5">
    <location>
        <begin position="16"/>
        <end position="130"/>
    </location>
</feature>
<keyword evidence="2" id="KW-0067">ATP-binding</keyword>
<dbReference type="GO" id="GO:0000160">
    <property type="term" value="P:phosphorelay signal transduction system"/>
    <property type="evidence" value="ECO:0007669"/>
    <property type="project" value="InterPro"/>
</dbReference>
<dbReference type="STRING" id="1841610.A6X21_08675"/>
<dbReference type="PROSITE" id="PS00675">
    <property type="entry name" value="SIGMA54_INTERACT_1"/>
    <property type="match status" value="1"/>
</dbReference>
<evidence type="ECO:0000259" key="5">
    <source>
        <dbReference type="PROSITE" id="PS50110"/>
    </source>
</evidence>
<dbReference type="SUPFAM" id="SSF52172">
    <property type="entry name" value="CheY-like"/>
    <property type="match status" value="1"/>
</dbReference>
<keyword evidence="3" id="KW-0597">Phosphoprotein</keyword>
<dbReference type="Gene3D" id="3.40.50.300">
    <property type="entry name" value="P-loop containing nucleotide triphosphate hydrolases"/>
    <property type="match status" value="1"/>
</dbReference>
<evidence type="ECO:0000259" key="4">
    <source>
        <dbReference type="PROSITE" id="PS50045"/>
    </source>
</evidence>
<reference evidence="6 7" key="1">
    <citation type="submission" date="2016-05" db="EMBL/GenBank/DDBJ databases">
        <title>Genomic and physiological characterization of Planctopirus sp. isolated from fresh water lake.</title>
        <authorList>
            <person name="Subhash Y."/>
            <person name="Ramana C."/>
        </authorList>
    </citation>
    <scope>NUCLEOTIDE SEQUENCE [LARGE SCALE GENOMIC DNA]</scope>
    <source>
        <strain evidence="6 7">JC280</strain>
    </source>
</reference>
<evidence type="ECO:0000256" key="2">
    <source>
        <dbReference type="ARBA" id="ARBA00022840"/>
    </source>
</evidence>
<dbReference type="Gene3D" id="1.10.10.60">
    <property type="entry name" value="Homeodomain-like"/>
    <property type="match status" value="1"/>
</dbReference>
<dbReference type="PANTHER" id="PTHR32071">
    <property type="entry name" value="TRANSCRIPTIONAL REGULATORY PROTEIN"/>
    <property type="match status" value="1"/>
</dbReference>